<reference evidence="2" key="1">
    <citation type="journal article" date="2020" name="Stud. Mycol.">
        <title>101 Dothideomycetes genomes: a test case for predicting lifestyles and emergence of pathogens.</title>
        <authorList>
            <person name="Haridas S."/>
            <person name="Albert R."/>
            <person name="Binder M."/>
            <person name="Bloem J."/>
            <person name="Labutti K."/>
            <person name="Salamov A."/>
            <person name="Andreopoulos B."/>
            <person name="Baker S."/>
            <person name="Barry K."/>
            <person name="Bills G."/>
            <person name="Bluhm B."/>
            <person name="Cannon C."/>
            <person name="Castanera R."/>
            <person name="Culley D."/>
            <person name="Daum C."/>
            <person name="Ezra D."/>
            <person name="Gonzalez J."/>
            <person name="Henrissat B."/>
            <person name="Kuo A."/>
            <person name="Liang C."/>
            <person name="Lipzen A."/>
            <person name="Lutzoni F."/>
            <person name="Magnuson J."/>
            <person name="Mondo S."/>
            <person name="Nolan M."/>
            <person name="Ohm R."/>
            <person name="Pangilinan J."/>
            <person name="Park H.-J."/>
            <person name="Ramirez L."/>
            <person name="Alfaro M."/>
            <person name="Sun H."/>
            <person name="Tritt A."/>
            <person name="Yoshinaga Y."/>
            <person name="Zwiers L.-H."/>
            <person name="Turgeon B."/>
            <person name="Goodwin S."/>
            <person name="Spatafora J."/>
            <person name="Crous P."/>
            <person name="Grigoriev I."/>
        </authorList>
    </citation>
    <scope>NUCLEOTIDE SEQUENCE</scope>
    <source>
        <strain evidence="2">CBS 122367</strain>
    </source>
</reference>
<keyword evidence="3" id="KW-1185">Reference proteome</keyword>
<dbReference type="Proteomes" id="UP000799291">
    <property type="component" value="Unassembled WGS sequence"/>
</dbReference>
<accession>A0A6G1IEI6</accession>
<dbReference type="EMBL" id="MU005635">
    <property type="protein sequence ID" value="KAF2676381.1"/>
    <property type="molecule type" value="Genomic_DNA"/>
</dbReference>
<feature type="compositionally biased region" description="Basic and acidic residues" evidence="1">
    <location>
        <begin position="43"/>
        <end position="55"/>
    </location>
</feature>
<feature type="compositionally biased region" description="Polar residues" evidence="1">
    <location>
        <begin position="32"/>
        <end position="42"/>
    </location>
</feature>
<feature type="compositionally biased region" description="Basic and acidic residues" evidence="1">
    <location>
        <begin position="22"/>
        <end position="31"/>
    </location>
</feature>
<dbReference type="AlphaFoldDB" id="A0A6G1IEI6"/>
<feature type="region of interest" description="Disordered" evidence="1">
    <location>
        <begin position="1"/>
        <end position="65"/>
    </location>
</feature>
<sequence length="85" mass="9796">MEESIRATTRDGGRHLFQQELTEPHQDRQMDTMKNGTPTRQSGHTEEQERREKARSTARVALSSQQARILTNSECDNEDDGYECN</sequence>
<evidence type="ECO:0000313" key="3">
    <source>
        <dbReference type="Proteomes" id="UP000799291"/>
    </source>
</evidence>
<evidence type="ECO:0000256" key="1">
    <source>
        <dbReference type="SAM" id="MobiDB-lite"/>
    </source>
</evidence>
<organism evidence="2 3">
    <name type="scientific">Lentithecium fluviatile CBS 122367</name>
    <dbReference type="NCBI Taxonomy" id="1168545"/>
    <lineage>
        <taxon>Eukaryota</taxon>
        <taxon>Fungi</taxon>
        <taxon>Dikarya</taxon>
        <taxon>Ascomycota</taxon>
        <taxon>Pezizomycotina</taxon>
        <taxon>Dothideomycetes</taxon>
        <taxon>Pleosporomycetidae</taxon>
        <taxon>Pleosporales</taxon>
        <taxon>Massarineae</taxon>
        <taxon>Lentitheciaceae</taxon>
        <taxon>Lentithecium</taxon>
    </lineage>
</organism>
<feature type="compositionally biased region" description="Basic and acidic residues" evidence="1">
    <location>
        <begin position="1"/>
        <end position="14"/>
    </location>
</feature>
<evidence type="ECO:0000313" key="2">
    <source>
        <dbReference type="EMBL" id="KAF2676381.1"/>
    </source>
</evidence>
<protein>
    <submittedName>
        <fullName evidence="2">Uncharacterized protein</fullName>
    </submittedName>
</protein>
<name>A0A6G1IEI6_9PLEO</name>
<proteinExistence type="predicted"/>
<gene>
    <name evidence="2" type="ORF">K458DRAFT_396955</name>
</gene>